<proteinExistence type="predicted"/>
<accession>A0A4Y2ERQ5</accession>
<name>A0A4Y2ERQ5_ARAVE</name>
<reference evidence="1 2" key="1">
    <citation type="journal article" date="2019" name="Sci. Rep.">
        <title>Orb-weaving spider Araneus ventricosus genome elucidates the spidroin gene catalogue.</title>
        <authorList>
            <person name="Kono N."/>
            <person name="Nakamura H."/>
            <person name="Ohtoshi R."/>
            <person name="Moran D.A.P."/>
            <person name="Shinohara A."/>
            <person name="Yoshida Y."/>
            <person name="Fujiwara M."/>
            <person name="Mori M."/>
            <person name="Tomita M."/>
            <person name="Arakawa K."/>
        </authorList>
    </citation>
    <scope>NUCLEOTIDE SEQUENCE [LARGE SCALE GENOMIC DNA]</scope>
</reference>
<comment type="caution">
    <text evidence="1">The sequence shown here is derived from an EMBL/GenBank/DDBJ whole genome shotgun (WGS) entry which is preliminary data.</text>
</comment>
<organism evidence="1 2">
    <name type="scientific">Araneus ventricosus</name>
    <name type="common">Orbweaver spider</name>
    <name type="synonym">Epeira ventricosa</name>
    <dbReference type="NCBI Taxonomy" id="182803"/>
    <lineage>
        <taxon>Eukaryota</taxon>
        <taxon>Metazoa</taxon>
        <taxon>Ecdysozoa</taxon>
        <taxon>Arthropoda</taxon>
        <taxon>Chelicerata</taxon>
        <taxon>Arachnida</taxon>
        <taxon>Araneae</taxon>
        <taxon>Araneomorphae</taxon>
        <taxon>Entelegynae</taxon>
        <taxon>Araneoidea</taxon>
        <taxon>Araneidae</taxon>
        <taxon>Araneus</taxon>
    </lineage>
</organism>
<keyword evidence="2" id="KW-1185">Reference proteome</keyword>
<dbReference type="Proteomes" id="UP000499080">
    <property type="component" value="Unassembled WGS sequence"/>
</dbReference>
<evidence type="ECO:0000313" key="2">
    <source>
        <dbReference type="Proteomes" id="UP000499080"/>
    </source>
</evidence>
<dbReference type="EMBL" id="BGPR01000672">
    <property type="protein sequence ID" value="GBM30999.1"/>
    <property type="molecule type" value="Genomic_DNA"/>
</dbReference>
<protein>
    <submittedName>
        <fullName evidence="1">Uncharacterized protein</fullName>
    </submittedName>
</protein>
<sequence length="94" mass="10697">MFVSIFKIKSEEGREEISPFTLATSRGRSDLVVRSRLWDRSVPSLKPGSTEDLSCMWACCLLNHMQGAKRLIAGVVRKFGEGCHLRCRPHHQVR</sequence>
<dbReference type="AlphaFoldDB" id="A0A4Y2ERQ5"/>
<evidence type="ECO:0000313" key="1">
    <source>
        <dbReference type="EMBL" id="GBM30999.1"/>
    </source>
</evidence>
<gene>
    <name evidence="1" type="ORF">AVEN_69238_1</name>
</gene>